<proteinExistence type="predicted"/>
<evidence type="ECO:0000313" key="9">
    <source>
        <dbReference type="EMBL" id="GAB35087.1"/>
    </source>
</evidence>
<gene>
    <name evidence="9" type="ORF">GOOTI_136_00250</name>
</gene>
<keyword evidence="6 8" id="KW-0411">Iron-sulfur</keyword>
<dbReference type="AlphaFoldDB" id="H5TNM9"/>
<evidence type="ECO:0000256" key="7">
    <source>
        <dbReference type="ARBA" id="ARBA00023291"/>
    </source>
</evidence>
<dbReference type="Proteomes" id="UP000005038">
    <property type="component" value="Unassembled WGS sequence"/>
</dbReference>
<evidence type="ECO:0000256" key="1">
    <source>
        <dbReference type="ARBA" id="ARBA00001927"/>
    </source>
</evidence>
<dbReference type="InterPro" id="IPR001080">
    <property type="entry name" value="3Fe4S_ferredoxin"/>
</dbReference>
<protein>
    <recommendedName>
        <fullName evidence="8">Ferredoxin</fullName>
    </recommendedName>
</protein>
<comment type="caution">
    <text evidence="9">The sequence shown here is derived from an EMBL/GenBank/DDBJ whole genome shotgun (WGS) entry which is preliminary data.</text>
</comment>
<keyword evidence="3 8" id="KW-0479">Metal-binding</keyword>
<evidence type="ECO:0000256" key="3">
    <source>
        <dbReference type="ARBA" id="ARBA00022723"/>
    </source>
</evidence>
<organism evidence="9 10">
    <name type="scientific">Gordonia otitidis (strain DSM 44809 / CCUG 52243 / JCM 12355 / NBRC 100426 / IFM 10032)</name>
    <dbReference type="NCBI Taxonomy" id="1108044"/>
    <lineage>
        <taxon>Bacteria</taxon>
        <taxon>Bacillati</taxon>
        <taxon>Actinomycetota</taxon>
        <taxon>Actinomycetes</taxon>
        <taxon>Mycobacteriales</taxon>
        <taxon>Gordoniaceae</taxon>
        <taxon>Gordonia</taxon>
    </lineage>
</organism>
<reference evidence="9" key="1">
    <citation type="submission" date="2012-02" db="EMBL/GenBank/DDBJ databases">
        <title>Whole genome shotgun sequence of Gordonia otitidis NBRC 100426.</title>
        <authorList>
            <person name="Yoshida I."/>
            <person name="Hosoyama A."/>
            <person name="Tsuchikane K."/>
            <person name="Katsumata H."/>
            <person name="Yamazaki S."/>
            <person name="Fujita N."/>
        </authorList>
    </citation>
    <scope>NUCLEOTIDE SEQUENCE [LARGE SCALE GENOMIC DNA]</scope>
    <source>
        <strain evidence="9">NBRC 100426</strain>
    </source>
</reference>
<dbReference type="Gene3D" id="3.30.70.20">
    <property type="match status" value="1"/>
</dbReference>
<keyword evidence="5 8" id="KW-0408">Iron</keyword>
<dbReference type="EMBL" id="BAFB01000136">
    <property type="protein sequence ID" value="GAB35087.1"/>
    <property type="molecule type" value="Genomic_DNA"/>
</dbReference>
<name>H5TNM9_GORO1</name>
<keyword evidence="7" id="KW-0003">3Fe-4S</keyword>
<keyword evidence="10" id="KW-1185">Reference proteome</keyword>
<dbReference type="PRINTS" id="PR00352">
    <property type="entry name" value="3FE4SFRDOXIN"/>
</dbReference>
<dbReference type="Pfam" id="PF13459">
    <property type="entry name" value="Fer4_15"/>
    <property type="match status" value="1"/>
</dbReference>
<dbReference type="SUPFAM" id="SSF54862">
    <property type="entry name" value="4Fe-4S ferredoxins"/>
    <property type="match status" value="1"/>
</dbReference>
<dbReference type="STRING" id="1108044.GOOTI_136_00250"/>
<dbReference type="GO" id="GO:0005506">
    <property type="term" value="F:iron ion binding"/>
    <property type="evidence" value="ECO:0007669"/>
    <property type="project" value="UniProtKB-UniRule"/>
</dbReference>
<dbReference type="OrthoDB" id="9803319at2"/>
<evidence type="ECO:0000256" key="8">
    <source>
        <dbReference type="RuleBase" id="RU368020"/>
    </source>
</evidence>
<comment type="cofactor">
    <cofactor evidence="1">
        <name>[3Fe-4S] cluster</name>
        <dbReference type="ChEBI" id="CHEBI:21137"/>
    </cofactor>
</comment>
<dbReference type="PANTHER" id="PTHR36923">
    <property type="entry name" value="FERREDOXIN"/>
    <property type="match status" value="1"/>
</dbReference>
<keyword evidence="2 8" id="KW-0813">Transport</keyword>
<comment type="function">
    <text evidence="8">Ferredoxins are iron-sulfur proteins that transfer electrons in a wide variety of metabolic reactions.</text>
</comment>
<dbReference type="GO" id="GO:0009055">
    <property type="term" value="F:electron transfer activity"/>
    <property type="evidence" value="ECO:0007669"/>
    <property type="project" value="UniProtKB-UniRule"/>
</dbReference>
<accession>H5TNM9</accession>
<evidence type="ECO:0000256" key="5">
    <source>
        <dbReference type="ARBA" id="ARBA00023004"/>
    </source>
</evidence>
<evidence type="ECO:0000256" key="2">
    <source>
        <dbReference type="ARBA" id="ARBA00022448"/>
    </source>
</evidence>
<evidence type="ECO:0000313" key="10">
    <source>
        <dbReference type="Proteomes" id="UP000005038"/>
    </source>
</evidence>
<keyword evidence="4 8" id="KW-0249">Electron transport</keyword>
<sequence length="69" mass="7458">MTMTATCRIKVDLGKCSGLGLCEAEAPDHFEIGDDGQLTVLSFDVSERDRADVEQAVRACPTQAITIEE</sequence>
<dbReference type="InterPro" id="IPR051269">
    <property type="entry name" value="Fe-S_cluster_ET"/>
</dbReference>
<dbReference type="GO" id="GO:0051538">
    <property type="term" value="F:3 iron, 4 sulfur cluster binding"/>
    <property type="evidence" value="ECO:0007669"/>
    <property type="project" value="UniProtKB-KW"/>
</dbReference>
<dbReference type="PANTHER" id="PTHR36923:SF3">
    <property type="entry name" value="FERREDOXIN"/>
    <property type="match status" value="1"/>
</dbReference>
<evidence type="ECO:0000256" key="6">
    <source>
        <dbReference type="ARBA" id="ARBA00023014"/>
    </source>
</evidence>
<evidence type="ECO:0000256" key="4">
    <source>
        <dbReference type="ARBA" id="ARBA00022982"/>
    </source>
</evidence>